<feature type="compositionally biased region" description="Basic and acidic residues" evidence="1">
    <location>
        <begin position="188"/>
        <end position="209"/>
    </location>
</feature>
<feature type="compositionally biased region" description="Polar residues" evidence="1">
    <location>
        <begin position="131"/>
        <end position="153"/>
    </location>
</feature>
<evidence type="ECO:0000256" key="1">
    <source>
        <dbReference type="SAM" id="MobiDB-lite"/>
    </source>
</evidence>
<sequence>MECSQSSISEECQMRSVAESLKPAGSRFDNEISYEINGCILTWIANDEAGEYRFDCSNIIEIIDGYYKAEFYLDTKRIFEAPNIIDSYDNNIQVEFTNYTEEDHTKNYPPKVEKTNTRNIYTISSASTEAESLHENLNNSRKNGAQWTQATDTKQSETRLTTTRGTRSSSTSNTSTKYTNSSNVKQATKVERPKEKAASIQKKPMETRKQSGSNFTLRSSRASKLPATQTNIYSRENARVFAATNARVATPAIETVFPVPDIKRRKYTKQEQPKRKPDIEVRRGERVRKVSIFQDCYIPAARNEWISEVFIGAHKENF</sequence>
<dbReference type="KEGG" id="tot:TOT_020000500"/>
<reference evidence="2 3" key="1">
    <citation type="journal article" date="2012" name="MBio">
        <title>Comparative genome analysis of three eukaryotic parasites with differing abilities to transform leukocytes reveals key mediators of Theileria-induced leukocyte transformation.</title>
        <authorList>
            <person name="Hayashida K."/>
            <person name="Hara Y."/>
            <person name="Abe T."/>
            <person name="Yamasaki C."/>
            <person name="Toyoda A."/>
            <person name="Kosuge T."/>
            <person name="Suzuki Y."/>
            <person name="Sato Y."/>
            <person name="Kawashima S."/>
            <person name="Katayama T."/>
            <person name="Wakaguri H."/>
            <person name="Inoue N."/>
            <person name="Homma K."/>
            <person name="Tada-Umezaki M."/>
            <person name="Yagi Y."/>
            <person name="Fujii Y."/>
            <person name="Habara T."/>
            <person name="Kanehisa M."/>
            <person name="Watanabe H."/>
            <person name="Ito K."/>
            <person name="Gojobori T."/>
            <person name="Sugawara H."/>
            <person name="Imanishi T."/>
            <person name="Weir W."/>
            <person name="Gardner M."/>
            <person name="Pain A."/>
            <person name="Shiels B."/>
            <person name="Hattori M."/>
            <person name="Nene V."/>
            <person name="Sugimoto C."/>
        </authorList>
    </citation>
    <scope>NUCLEOTIDE SEQUENCE [LARGE SCALE GENOMIC DNA]</scope>
    <source>
        <strain evidence="2 3">Shintoku</strain>
    </source>
</reference>
<organism evidence="2 3">
    <name type="scientific">Theileria orientalis strain Shintoku</name>
    <dbReference type="NCBI Taxonomy" id="869250"/>
    <lineage>
        <taxon>Eukaryota</taxon>
        <taxon>Sar</taxon>
        <taxon>Alveolata</taxon>
        <taxon>Apicomplexa</taxon>
        <taxon>Aconoidasida</taxon>
        <taxon>Piroplasmida</taxon>
        <taxon>Theileriidae</taxon>
        <taxon>Theileria</taxon>
    </lineage>
</organism>
<keyword evidence="3" id="KW-1185">Reference proteome</keyword>
<dbReference type="OrthoDB" id="365538at2759"/>
<dbReference type="RefSeq" id="XP_009690540.1">
    <property type="nucleotide sequence ID" value="XM_009692245.1"/>
</dbReference>
<dbReference type="EMBL" id="AP011947">
    <property type="protein sequence ID" value="BAM40239.1"/>
    <property type="molecule type" value="Genomic_DNA"/>
</dbReference>
<evidence type="ECO:0000313" key="2">
    <source>
        <dbReference type="EMBL" id="BAM40239.1"/>
    </source>
</evidence>
<dbReference type="VEuPathDB" id="PiroplasmaDB:TOT_020000500"/>
<dbReference type="OMA" id="GAHKENF"/>
<dbReference type="AlphaFoldDB" id="J4DP79"/>
<protein>
    <submittedName>
        <fullName evidence="2">Uncharacterized protein</fullName>
    </submittedName>
</protein>
<accession>J4DP79</accession>
<feature type="compositionally biased region" description="Low complexity" evidence="1">
    <location>
        <begin position="158"/>
        <end position="183"/>
    </location>
</feature>
<proteinExistence type="predicted"/>
<feature type="region of interest" description="Disordered" evidence="1">
    <location>
        <begin position="131"/>
        <end position="223"/>
    </location>
</feature>
<dbReference type="Proteomes" id="UP000003786">
    <property type="component" value="Chromosome 2"/>
</dbReference>
<gene>
    <name evidence="2" type="ORF">TOT_020000500</name>
</gene>
<dbReference type="GeneID" id="20714643"/>
<dbReference type="eggNOG" id="ENOG502QXE8">
    <property type="taxonomic scope" value="Eukaryota"/>
</dbReference>
<name>J4DP79_THEOR</name>
<feature type="compositionally biased region" description="Polar residues" evidence="1">
    <location>
        <begin position="210"/>
        <end position="223"/>
    </location>
</feature>
<evidence type="ECO:0000313" key="3">
    <source>
        <dbReference type="Proteomes" id="UP000003786"/>
    </source>
</evidence>